<dbReference type="Proteomes" id="UP001221142">
    <property type="component" value="Unassembled WGS sequence"/>
</dbReference>
<gene>
    <name evidence="1" type="ORF">FB45DRAFT_948072</name>
</gene>
<organism evidence="1 2">
    <name type="scientific">Roridomyces roridus</name>
    <dbReference type="NCBI Taxonomy" id="1738132"/>
    <lineage>
        <taxon>Eukaryota</taxon>
        <taxon>Fungi</taxon>
        <taxon>Dikarya</taxon>
        <taxon>Basidiomycota</taxon>
        <taxon>Agaricomycotina</taxon>
        <taxon>Agaricomycetes</taxon>
        <taxon>Agaricomycetidae</taxon>
        <taxon>Agaricales</taxon>
        <taxon>Marasmiineae</taxon>
        <taxon>Mycenaceae</taxon>
        <taxon>Roridomyces</taxon>
    </lineage>
</organism>
<keyword evidence="2" id="KW-1185">Reference proteome</keyword>
<comment type="caution">
    <text evidence="1">The sequence shown here is derived from an EMBL/GenBank/DDBJ whole genome shotgun (WGS) entry which is preliminary data.</text>
</comment>
<feature type="non-terminal residue" evidence="1">
    <location>
        <position position="1"/>
    </location>
</feature>
<protein>
    <submittedName>
        <fullName evidence="1">Uncharacterized protein</fullName>
    </submittedName>
</protein>
<dbReference type="EMBL" id="JARKIF010000050">
    <property type="protein sequence ID" value="KAJ7607325.1"/>
    <property type="molecule type" value="Genomic_DNA"/>
</dbReference>
<name>A0AAD7B0X7_9AGAR</name>
<sequence>MVIFVWTAHVQGSLHAAAAPLPTWNAGVFAPSLTCPTRVVDNGRILRKKEAFHTSSFLKILLLLLQLEVAAAVDRFWVCTTYVELEL</sequence>
<dbReference type="AlphaFoldDB" id="A0AAD7B0X7"/>
<accession>A0AAD7B0X7</accession>
<evidence type="ECO:0000313" key="1">
    <source>
        <dbReference type="EMBL" id="KAJ7607325.1"/>
    </source>
</evidence>
<reference evidence="1" key="1">
    <citation type="submission" date="2023-03" db="EMBL/GenBank/DDBJ databases">
        <title>Massive genome expansion in bonnet fungi (Mycena s.s.) driven by repeated elements and novel gene families across ecological guilds.</title>
        <authorList>
            <consortium name="Lawrence Berkeley National Laboratory"/>
            <person name="Harder C.B."/>
            <person name="Miyauchi S."/>
            <person name="Viragh M."/>
            <person name="Kuo A."/>
            <person name="Thoen E."/>
            <person name="Andreopoulos B."/>
            <person name="Lu D."/>
            <person name="Skrede I."/>
            <person name="Drula E."/>
            <person name="Henrissat B."/>
            <person name="Morin E."/>
            <person name="Kohler A."/>
            <person name="Barry K."/>
            <person name="LaButti K."/>
            <person name="Morin E."/>
            <person name="Salamov A."/>
            <person name="Lipzen A."/>
            <person name="Mereny Z."/>
            <person name="Hegedus B."/>
            <person name="Baldrian P."/>
            <person name="Stursova M."/>
            <person name="Weitz H."/>
            <person name="Taylor A."/>
            <person name="Grigoriev I.V."/>
            <person name="Nagy L.G."/>
            <person name="Martin F."/>
            <person name="Kauserud H."/>
        </authorList>
    </citation>
    <scope>NUCLEOTIDE SEQUENCE</scope>
    <source>
        <strain evidence="1">9284</strain>
    </source>
</reference>
<evidence type="ECO:0000313" key="2">
    <source>
        <dbReference type="Proteomes" id="UP001221142"/>
    </source>
</evidence>
<proteinExistence type="predicted"/>